<comment type="caution">
    <text evidence="1">The sequence shown here is derived from an EMBL/GenBank/DDBJ whole genome shotgun (WGS) entry which is preliminary data.</text>
</comment>
<evidence type="ECO:0000313" key="1">
    <source>
        <dbReference type="EMBL" id="KAF0304517.1"/>
    </source>
</evidence>
<accession>A0A6A4W9T1</accession>
<gene>
    <name evidence="1" type="ORF">FJT64_002710</name>
</gene>
<keyword evidence="2" id="KW-1185">Reference proteome</keyword>
<sequence length="120" mass="12950">MTVPYRHVCVVAVKLDTAGRHSSKKLVEFVSWSPEETPEPILEVPSMIAETNSAGYIQAQLINPTDNDMQLRRAGYELGQTQLYEGLVAIVRVDPVGGQDQGGTGPPLWAGRCAGQANIS</sequence>
<evidence type="ECO:0000313" key="2">
    <source>
        <dbReference type="Proteomes" id="UP000440578"/>
    </source>
</evidence>
<name>A0A6A4W9T1_AMPAM</name>
<proteinExistence type="predicted"/>
<reference evidence="1 2" key="1">
    <citation type="submission" date="2019-07" db="EMBL/GenBank/DDBJ databases">
        <title>Draft genome assembly of a fouling barnacle, Amphibalanus amphitrite (Darwin, 1854): The first reference genome for Thecostraca.</title>
        <authorList>
            <person name="Kim W."/>
        </authorList>
    </citation>
    <scope>NUCLEOTIDE SEQUENCE [LARGE SCALE GENOMIC DNA]</scope>
    <source>
        <strain evidence="1">SNU_AA5</strain>
        <tissue evidence="1">Soma without cirri and trophi</tissue>
    </source>
</reference>
<dbReference type="EMBL" id="VIIS01000836">
    <property type="protein sequence ID" value="KAF0304517.1"/>
    <property type="molecule type" value="Genomic_DNA"/>
</dbReference>
<dbReference type="Proteomes" id="UP000440578">
    <property type="component" value="Unassembled WGS sequence"/>
</dbReference>
<dbReference type="AlphaFoldDB" id="A0A6A4W9T1"/>
<protein>
    <submittedName>
        <fullName evidence="1">Uncharacterized protein</fullName>
    </submittedName>
</protein>
<organism evidence="1 2">
    <name type="scientific">Amphibalanus amphitrite</name>
    <name type="common">Striped barnacle</name>
    <name type="synonym">Balanus amphitrite</name>
    <dbReference type="NCBI Taxonomy" id="1232801"/>
    <lineage>
        <taxon>Eukaryota</taxon>
        <taxon>Metazoa</taxon>
        <taxon>Ecdysozoa</taxon>
        <taxon>Arthropoda</taxon>
        <taxon>Crustacea</taxon>
        <taxon>Multicrustacea</taxon>
        <taxon>Cirripedia</taxon>
        <taxon>Thoracica</taxon>
        <taxon>Thoracicalcarea</taxon>
        <taxon>Balanomorpha</taxon>
        <taxon>Balanoidea</taxon>
        <taxon>Balanidae</taxon>
        <taxon>Amphibalaninae</taxon>
        <taxon>Amphibalanus</taxon>
    </lineage>
</organism>